<evidence type="ECO:0000256" key="2">
    <source>
        <dbReference type="RuleBase" id="RU003476"/>
    </source>
</evidence>
<proteinExistence type="inferred from homology"/>
<dbReference type="GO" id="GO:0005634">
    <property type="term" value="C:nucleus"/>
    <property type="evidence" value="ECO:0007669"/>
    <property type="project" value="TreeGrafter"/>
</dbReference>
<name>A0A022W2Q2_TRIRU</name>
<dbReference type="CDD" id="cd18888">
    <property type="entry name" value="NUDIX_ADPRase_Nudt5"/>
    <property type="match status" value="1"/>
</dbReference>
<reference evidence="4" key="1">
    <citation type="submission" date="2014-02" db="EMBL/GenBank/DDBJ databases">
        <title>The Genome Sequence of Trichophyton rubrum (morphotype fischeri) CBS 288.86.</title>
        <authorList>
            <consortium name="The Broad Institute Genomics Platform"/>
            <person name="Cuomo C.A."/>
            <person name="White T.C."/>
            <person name="Graser Y."/>
            <person name="Martinez-Rossi N."/>
            <person name="Heitman J."/>
            <person name="Young S.K."/>
            <person name="Zeng Q."/>
            <person name="Gargeya S."/>
            <person name="Abouelleil A."/>
            <person name="Alvarado L."/>
            <person name="Chapman S.B."/>
            <person name="Gainer-Dewar J."/>
            <person name="Goldberg J."/>
            <person name="Griggs A."/>
            <person name="Gujja S."/>
            <person name="Hansen M."/>
            <person name="Howarth C."/>
            <person name="Imamovic A."/>
            <person name="Larimer J."/>
            <person name="Martinez D."/>
            <person name="Murphy C."/>
            <person name="Pearson M.D."/>
            <person name="Persinoti G."/>
            <person name="Poon T."/>
            <person name="Priest M."/>
            <person name="Roberts A.D."/>
            <person name="Saif S."/>
            <person name="Shea T.D."/>
            <person name="Sykes S.N."/>
            <person name="Wortman J."/>
            <person name="Nusbaum C."/>
            <person name="Birren B."/>
        </authorList>
    </citation>
    <scope>NUCLEOTIDE SEQUENCE [LARGE SCALE GENOMIC DNA]</scope>
    <source>
        <strain evidence="4">CBS 288.86</strain>
    </source>
</reference>
<dbReference type="HOGENOM" id="CLU_062658_0_1_1"/>
<accession>A0A022W2Q2</accession>
<dbReference type="EMBL" id="KK207845">
    <property type="protein sequence ID" value="EZF52602.1"/>
    <property type="molecule type" value="Genomic_DNA"/>
</dbReference>
<dbReference type="InterPro" id="IPR020476">
    <property type="entry name" value="Nudix_hydrolase"/>
</dbReference>
<feature type="domain" description="Nudix hydrolase" evidence="3">
    <location>
        <begin position="55"/>
        <end position="212"/>
    </location>
</feature>
<organism evidence="4">
    <name type="scientific">Trichophyton rubrum CBS 288.86</name>
    <dbReference type="NCBI Taxonomy" id="1215330"/>
    <lineage>
        <taxon>Eukaryota</taxon>
        <taxon>Fungi</taxon>
        <taxon>Dikarya</taxon>
        <taxon>Ascomycota</taxon>
        <taxon>Pezizomycotina</taxon>
        <taxon>Eurotiomycetes</taxon>
        <taxon>Eurotiomycetidae</taxon>
        <taxon>Onygenales</taxon>
        <taxon>Arthrodermataceae</taxon>
        <taxon>Trichophyton</taxon>
    </lineage>
</organism>
<protein>
    <recommendedName>
        <fullName evidence="3">Nudix hydrolase domain-containing protein</fullName>
    </recommendedName>
</protein>
<evidence type="ECO:0000313" key="4">
    <source>
        <dbReference type="EMBL" id="EZF52602.1"/>
    </source>
</evidence>
<gene>
    <name evidence="4" type="ORF">H103_04338</name>
</gene>
<dbReference type="Pfam" id="PF00293">
    <property type="entry name" value="NUDIX"/>
    <property type="match status" value="1"/>
</dbReference>
<evidence type="ECO:0000256" key="1">
    <source>
        <dbReference type="ARBA" id="ARBA00022801"/>
    </source>
</evidence>
<dbReference type="InterPro" id="IPR015797">
    <property type="entry name" value="NUDIX_hydrolase-like_dom_sf"/>
</dbReference>
<dbReference type="FunFam" id="3.90.79.10:FF:000016">
    <property type="entry name" value="ADP-sugar pyrophosphatase isoform X1"/>
    <property type="match status" value="1"/>
</dbReference>
<dbReference type="PANTHER" id="PTHR11839:SF1">
    <property type="entry name" value="ADP-SUGAR PYROPHOSPHATASE"/>
    <property type="match status" value="1"/>
</dbReference>
<comment type="similarity">
    <text evidence="2">Belongs to the Nudix hydrolase family.</text>
</comment>
<dbReference type="PRINTS" id="PR00502">
    <property type="entry name" value="NUDIXFAMILY"/>
</dbReference>
<dbReference type="SUPFAM" id="SSF55811">
    <property type="entry name" value="Nudix"/>
    <property type="match status" value="1"/>
</dbReference>
<dbReference type="Gene3D" id="3.90.79.10">
    <property type="entry name" value="Nucleoside Triphosphate Pyrophosphohydrolase"/>
    <property type="match status" value="1"/>
</dbReference>
<keyword evidence="1 2" id="KW-0378">Hydrolase</keyword>
<dbReference type="GO" id="GO:0019693">
    <property type="term" value="P:ribose phosphate metabolic process"/>
    <property type="evidence" value="ECO:0007669"/>
    <property type="project" value="TreeGrafter"/>
</dbReference>
<dbReference type="PANTHER" id="PTHR11839">
    <property type="entry name" value="UDP/ADP-SUGAR PYROPHOSPHATASE"/>
    <property type="match status" value="1"/>
</dbReference>
<dbReference type="OrthoDB" id="10249920at2759"/>
<dbReference type="InterPro" id="IPR000086">
    <property type="entry name" value="NUDIX_hydrolase_dom"/>
</dbReference>
<dbReference type="GO" id="GO:0005829">
    <property type="term" value="C:cytosol"/>
    <property type="evidence" value="ECO:0007669"/>
    <property type="project" value="TreeGrafter"/>
</dbReference>
<dbReference type="PROSITE" id="PS51462">
    <property type="entry name" value="NUDIX"/>
    <property type="match status" value="1"/>
</dbReference>
<dbReference type="PROSITE" id="PS00893">
    <property type="entry name" value="NUDIX_BOX"/>
    <property type="match status" value="1"/>
</dbReference>
<sequence length="229" mass="25272">MTGQLTAFKKPALLSTGPLDPSEARWIGLVKRTYTDPNGVTRTWEAAERLTRSDSAIDGVGIVTILSKPSGPELLLQKQYRPPIDMVTIEIPAGLVDAGETAEECAVRELREETGYVGVVQQKGPILYNGFFGGNIENRPLTEKSNPDPGFCNTNMNMVHVRVDMSLPENQNPKPKLEDDEFIESFSIPLAKLFEETKRLEREEGYAIDAHVGTLAEGIEMARQWGIVG</sequence>
<dbReference type="GO" id="GO:0047631">
    <property type="term" value="F:ADP-ribose diphosphatase activity"/>
    <property type="evidence" value="ECO:0007669"/>
    <property type="project" value="TreeGrafter"/>
</dbReference>
<dbReference type="GO" id="GO:0006753">
    <property type="term" value="P:nucleoside phosphate metabolic process"/>
    <property type="evidence" value="ECO:0007669"/>
    <property type="project" value="TreeGrafter"/>
</dbReference>
<dbReference type="AlphaFoldDB" id="A0A022W2Q2"/>
<evidence type="ECO:0000259" key="3">
    <source>
        <dbReference type="PROSITE" id="PS51462"/>
    </source>
</evidence>
<dbReference type="Proteomes" id="UP000023758">
    <property type="component" value="Unassembled WGS sequence"/>
</dbReference>
<dbReference type="InterPro" id="IPR020084">
    <property type="entry name" value="NUDIX_hydrolase_CS"/>
</dbReference>